<evidence type="ECO:0000313" key="2">
    <source>
        <dbReference type="Proteomes" id="UP001172778"/>
    </source>
</evidence>
<dbReference type="RefSeq" id="WP_284102961.1">
    <property type="nucleotide sequence ID" value="NZ_JARRAF010000044.1"/>
</dbReference>
<protein>
    <submittedName>
        <fullName evidence="1">Uncharacterized protein</fullName>
    </submittedName>
</protein>
<name>A0ABT7E6V0_9NEIS</name>
<proteinExistence type="predicted"/>
<evidence type="ECO:0000313" key="1">
    <source>
        <dbReference type="EMBL" id="MDK2126642.1"/>
    </source>
</evidence>
<reference evidence="1" key="1">
    <citation type="submission" date="2023-03" db="EMBL/GenBank/DDBJ databases">
        <title>Chitinimonas shenzhenensis gen. nov., sp. nov., a novel member of family Burkholderiaceae isolated from activated sludge collected in Shen Zhen, China.</title>
        <authorList>
            <person name="Wang X."/>
        </authorList>
    </citation>
    <scope>NUCLEOTIDE SEQUENCE</scope>
    <source>
        <strain evidence="1">DQS-5</strain>
    </source>
</reference>
<organism evidence="1 2">
    <name type="scientific">Parachitinimonas caeni</name>
    <dbReference type="NCBI Taxonomy" id="3031301"/>
    <lineage>
        <taxon>Bacteria</taxon>
        <taxon>Pseudomonadati</taxon>
        <taxon>Pseudomonadota</taxon>
        <taxon>Betaproteobacteria</taxon>
        <taxon>Neisseriales</taxon>
        <taxon>Chitinibacteraceae</taxon>
        <taxon>Parachitinimonas</taxon>
    </lineage>
</organism>
<keyword evidence="2" id="KW-1185">Reference proteome</keyword>
<sequence>MQDAARQALEALFDKRPQQKPAQQSITEFCNELAAQMKQMGLDYIVIERRHYDALLLDRNVDHLTKWRGMRIQIVNEGFVSAA</sequence>
<dbReference type="Proteomes" id="UP001172778">
    <property type="component" value="Unassembled WGS sequence"/>
</dbReference>
<dbReference type="EMBL" id="JARRAF010000044">
    <property type="protein sequence ID" value="MDK2126642.1"/>
    <property type="molecule type" value="Genomic_DNA"/>
</dbReference>
<accession>A0ABT7E6V0</accession>
<gene>
    <name evidence="1" type="ORF">PZA18_21590</name>
</gene>
<comment type="caution">
    <text evidence="1">The sequence shown here is derived from an EMBL/GenBank/DDBJ whole genome shotgun (WGS) entry which is preliminary data.</text>
</comment>